<dbReference type="InterPro" id="IPR005921">
    <property type="entry name" value="HutH"/>
</dbReference>
<comment type="catalytic activity">
    <reaction evidence="5">
        <text>L-histidine = trans-urocanate + NH4(+)</text>
        <dbReference type="Rhea" id="RHEA:21232"/>
        <dbReference type="ChEBI" id="CHEBI:17771"/>
        <dbReference type="ChEBI" id="CHEBI:28938"/>
        <dbReference type="ChEBI" id="CHEBI:57595"/>
        <dbReference type="EC" id="4.3.1.3"/>
    </reaction>
</comment>
<keyword evidence="4" id="KW-0456">Lyase</keyword>
<dbReference type="Gene3D" id="1.10.275.10">
    <property type="entry name" value="Fumarase/aspartase (N-terminal domain)"/>
    <property type="match status" value="1"/>
</dbReference>
<dbReference type="InterPro" id="IPR001106">
    <property type="entry name" value="Aromatic_Lyase"/>
</dbReference>
<evidence type="ECO:0000256" key="2">
    <source>
        <dbReference type="ARBA" id="ARBA00012994"/>
    </source>
</evidence>
<dbReference type="GO" id="GO:0005737">
    <property type="term" value="C:cytoplasm"/>
    <property type="evidence" value="ECO:0007669"/>
    <property type="project" value="InterPro"/>
</dbReference>
<dbReference type="PANTHER" id="PTHR10362">
    <property type="entry name" value="HISTIDINE AMMONIA-LYASE"/>
    <property type="match status" value="1"/>
</dbReference>
<sequence>MSLVVLGRTLDARQVALIAGGAEVSLDPEALERVAASNRLLRSIIASGTRVYGVTTGYGALVSEEIGEAEQAQMQLNLLRSHACGSGGPLPSEVVRAAMAIRCHSLLQGHSGVRPELIERVALLLNSGWVPCVPSSGSLGASGDLAPSAHLFLVIVGEGECLDPDGQRRSGADALAALGVEPLELQAKEALALINGTHFMSAIGALCSVRAERLLAVADLGAAVSVDALRGATPAFEARVHELRPVPGQVLSAAHIRHALAQSTRTADGTGERLQDAYSLRCAAQIHGSAREAASFFTRLIEIDLNAVTDNPLVFDDPPEVISAGNFHGQSLALAFDTLRIGLCDLGAVSERRIFRLVSPSTNGDLPAFLSPDAGHSSGYMILQYAAAALVSELRALATPVSIDNIPTSDNQEDHVSLGMTGAVMTLDSLSRLERILAYELICGCQAIDLDPGRPGNLVEAVHGAVRDRIPMLTEDRPPSDDLAAVLTLVTGDALSALLPDPLEPAA</sequence>
<dbReference type="UniPathway" id="UPA00379">
    <property type="reaction ID" value="UER00549"/>
</dbReference>
<dbReference type="InterPro" id="IPR024083">
    <property type="entry name" value="Fumarase/histidase_N"/>
</dbReference>
<gene>
    <name evidence="6" type="ORF">UFOPK3547_00149</name>
</gene>
<proteinExistence type="predicted"/>
<dbReference type="GO" id="GO:0019556">
    <property type="term" value="P:L-histidine catabolic process to glutamate and formamide"/>
    <property type="evidence" value="ECO:0007669"/>
    <property type="project" value="UniProtKB-UniPathway"/>
</dbReference>
<dbReference type="EC" id="4.3.1.3" evidence="2"/>
<dbReference type="FunFam" id="1.10.275.10:FF:000005">
    <property type="entry name" value="Histidine ammonia-lyase"/>
    <property type="match status" value="1"/>
</dbReference>
<dbReference type="NCBIfam" id="TIGR01225">
    <property type="entry name" value="hutH"/>
    <property type="match status" value="1"/>
</dbReference>
<name>A0A6J5Z2T4_9ZZZZ</name>
<comment type="pathway">
    <text evidence="1">Amino-acid degradation; L-histidine degradation into L-glutamate; N-formimidoyl-L-glutamate from L-histidine: step 1/3.</text>
</comment>
<dbReference type="EMBL" id="CAESAN010000007">
    <property type="protein sequence ID" value="CAB4335547.1"/>
    <property type="molecule type" value="Genomic_DNA"/>
</dbReference>
<evidence type="ECO:0000256" key="4">
    <source>
        <dbReference type="ARBA" id="ARBA00023239"/>
    </source>
</evidence>
<dbReference type="NCBIfam" id="NF006871">
    <property type="entry name" value="PRK09367.1"/>
    <property type="match status" value="1"/>
</dbReference>
<dbReference type="SUPFAM" id="SSF48557">
    <property type="entry name" value="L-aspartase-like"/>
    <property type="match status" value="1"/>
</dbReference>
<dbReference type="AlphaFoldDB" id="A0A6J5Z2T4"/>
<protein>
    <recommendedName>
        <fullName evidence="2">histidine ammonia-lyase</fullName>
        <ecNumber evidence="2">4.3.1.3</ecNumber>
    </recommendedName>
</protein>
<evidence type="ECO:0000256" key="3">
    <source>
        <dbReference type="ARBA" id="ARBA00022808"/>
    </source>
</evidence>
<evidence type="ECO:0000256" key="1">
    <source>
        <dbReference type="ARBA" id="ARBA00005113"/>
    </source>
</evidence>
<dbReference type="GO" id="GO:0019557">
    <property type="term" value="P:L-histidine catabolic process to glutamate and formate"/>
    <property type="evidence" value="ECO:0007669"/>
    <property type="project" value="UniProtKB-UniPathway"/>
</dbReference>
<keyword evidence="3" id="KW-0369">Histidine metabolism</keyword>
<accession>A0A6J5Z2T4</accession>
<evidence type="ECO:0000256" key="5">
    <source>
        <dbReference type="ARBA" id="ARBA00049269"/>
    </source>
</evidence>
<dbReference type="InterPro" id="IPR008948">
    <property type="entry name" value="L-Aspartase-like"/>
</dbReference>
<dbReference type="CDD" id="cd00332">
    <property type="entry name" value="PAL-HAL"/>
    <property type="match status" value="1"/>
</dbReference>
<dbReference type="Gene3D" id="1.20.200.10">
    <property type="entry name" value="Fumarase/aspartase (Central domain)"/>
    <property type="match status" value="1"/>
</dbReference>
<dbReference type="Pfam" id="PF00221">
    <property type="entry name" value="Lyase_aromatic"/>
    <property type="match status" value="1"/>
</dbReference>
<organism evidence="6">
    <name type="scientific">freshwater metagenome</name>
    <dbReference type="NCBI Taxonomy" id="449393"/>
    <lineage>
        <taxon>unclassified sequences</taxon>
        <taxon>metagenomes</taxon>
        <taxon>ecological metagenomes</taxon>
    </lineage>
</organism>
<dbReference type="GO" id="GO:0004397">
    <property type="term" value="F:histidine ammonia-lyase activity"/>
    <property type="evidence" value="ECO:0007669"/>
    <property type="project" value="UniProtKB-EC"/>
</dbReference>
<evidence type="ECO:0000313" key="6">
    <source>
        <dbReference type="EMBL" id="CAB4335547.1"/>
    </source>
</evidence>
<reference evidence="6" key="1">
    <citation type="submission" date="2020-05" db="EMBL/GenBank/DDBJ databases">
        <authorList>
            <person name="Chiriac C."/>
            <person name="Salcher M."/>
            <person name="Ghai R."/>
            <person name="Kavagutti S V."/>
        </authorList>
    </citation>
    <scope>NUCLEOTIDE SEQUENCE</scope>
</reference>